<reference evidence="1 2" key="1">
    <citation type="journal article" date="2014" name="Genome Announc.">
        <title>Complete Genome Sequence of Hyphomicrobium nitrativorans Strain NL23, a Denitrifying Bacterium Isolated from Biofilm of a Methanol-Fed Denitrification System Treating Seawater at the Montreal Biodome.</title>
        <authorList>
            <person name="Martineau C."/>
            <person name="Villeneuve C."/>
            <person name="Mauffrey F."/>
            <person name="Villemur R."/>
        </authorList>
    </citation>
    <scope>NUCLEOTIDE SEQUENCE [LARGE SCALE GENOMIC DNA]</scope>
    <source>
        <strain evidence="1">NL23</strain>
    </source>
</reference>
<dbReference type="KEGG" id="hni:W911_14615"/>
<dbReference type="RefSeq" id="WP_023788234.1">
    <property type="nucleotide sequence ID" value="NC_022997.1"/>
</dbReference>
<dbReference type="EMBL" id="CP006912">
    <property type="protein sequence ID" value="AHB50345.1"/>
    <property type="molecule type" value="Genomic_DNA"/>
</dbReference>
<dbReference type="STRING" id="1029756.W911_14615"/>
<dbReference type="PATRIC" id="fig|1029756.8.peg.3043"/>
<dbReference type="Proteomes" id="UP000018542">
    <property type="component" value="Chromosome"/>
</dbReference>
<evidence type="ECO:0000313" key="2">
    <source>
        <dbReference type="Proteomes" id="UP000018542"/>
    </source>
</evidence>
<organism evidence="1 2">
    <name type="scientific">Hyphomicrobium nitrativorans NL23</name>
    <dbReference type="NCBI Taxonomy" id="1029756"/>
    <lineage>
        <taxon>Bacteria</taxon>
        <taxon>Pseudomonadati</taxon>
        <taxon>Pseudomonadota</taxon>
        <taxon>Alphaproteobacteria</taxon>
        <taxon>Hyphomicrobiales</taxon>
        <taxon>Hyphomicrobiaceae</taxon>
        <taxon>Hyphomicrobium</taxon>
    </lineage>
</organism>
<accession>V5SJT7</accession>
<dbReference type="AlphaFoldDB" id="V5SJT7"/>
<evidence type="ECO:0000313" key="1">
    <source>
        <dbReference type="EMBL" id="AHB50345.1"/>
    </source>
</evidence>
<name>V5SJT7_9HYPH</name>
<protein>
    <submittedName>
        <fullName evidence="1">Uncharacterized protein</fullName>
    </submittedName>
</protein>
<dbReference type="HOGENOM" id="CLU_1608619_0_0_5"/>
<gene>
    <name evidence="1" type="ORF">W911_14615</name>
</gene>
<sequence length="165" mass="17746">MIKVFENTDGSWTAHLFPHAEAVGATPKDAVHHLALLPGVGILLGSNVLTSINASWGQLTFSDIVNPSFTDVDSETYNAAIVAHEAAKGRGQPVYLRVVERGGKYEVEDWGMARVLGYGATEEAALRMACRSSRIQGVYSPTSPVRGLDHEGQPLAEKTLTQWAA</sequence>
<keyword evidence="2" id="KW-1185">Reference proteome</keyword>
<proteinExistence type="predicted"/>